<name>A6TNJ2_ALKMQ</name>
<dbReference type="Pfam" id="PF01381">
    <property type="entry name" value="HTH_3"/>
    <property type="match status" value="1"/>
</dbReference>
<evidence type="ECO:0000313" key="2">
    <source>
        <dbReference type="EMBL" id="ABR47760.1"/>
    </source>
</evidence>
<feature type="domain" description="HTH cro/C1-type" evidence="1">
    <location>
        <begin position="8"/>
        <end position="62"/>
    </location>
</feature>
<sequence length="226" mass="26023">MNRMAVKIKEARLKAKMSEKVLAKKCGLAESYIVQVESGKKVINENAAEKILEKLGAKVAFVTEQEEPVQKSQNSKETRVNKQEETFFNVQPTEQWSDALANIIKKFPVYQLDTNKITQYKELPILNKKVEGYTWDKILFVQSSNNEMQALRIKKDDIVMISLTNEIQNNNIYLFEIDNRKMLRQLRKEANNKVTLSTGNKGEIPIQTDVKQIKIIGKCVKVEFVL</sequence>
<dbReference type="CDD" id="cd00093">
    <property type="entry name" value="HTH_XRE"/>
    <property type="match status" value="1"/>
</dbReference>
<organism evidence="2 3">
    <name type="scientific">Alkaliphilus metalliredigens (strain QYMF)</name>
    <dbReference type="NCBI Taxonomy" id="293826"/>
    <lineage>
        <taxon>Bacteria</taxon>
        <taxon>Bacillati</taxon>
        <taxon>Bacillota</taxon>
        <taxon>Clostridia</taxon>
        <taxon>Peptostreptococcales</taxon>
        <taxon>Natronincolaceae</taxon>
        <taxon>Alkaliphilus</taxon>
    </lineage>
</organism>
<protein>
    <submittedName>
        <fullName evidence="2">Helix-turn-helix domain protein</fullName>
    </submittedName>
</protein>
<dbReference type="STRING" id="293826.Amet_1581"/>
<dbReference type="Pfam" id="PF00717">
    <property type="entry name" value="Peptidase_S24"/>
    <property type="match status" value="1"/>
</dbReference>
<dbReference type="InterPro" id="IPR001387">
    <property type="entry name" value="Cro/C1-type_HTH"/>
</dbReference>
<evidence type="ECO:0000259" key="1">
    <source>
        <dbReference type="PROSITE" id="PS50943"/>
    </source>
</evidence>
<dbReference type="KEGG" id="amt:Amet_1581"/>
<dbReference type="InterPro" id="IPR010982">
    <property type="entry name" value="Lambda_DNA-bd_dom_sf"/>
</dbReference>
<dbReference type="Proteomes" id="UP000001572">
    <property type="component" value="Chromosome"/>
</dbReference>
<dbReference type="InterPro" id="IPR015927">
    <property type="entry name" value="Peptidase_S24_S26A/B/C"/>
</dbReference>
<dbReference type="CDD" id="cd06529">
    <property type="entry name" value="S24_LexA-like"/>
    <property type="match status" value="1"/>
</dbReference>
<accession>A6TNJ2</accession>
<evidence type="ECO:0000313" key="3">
    <source>
        <dbReference type="Proteomes" id="UP000001572"/>
    </source>
</evidence>
<dbReference type="EMBL" id="CP000724">
    <property type="protein sequence ID" value="ABR47760.1"/>
    <property type="molecule type" value="Genomic_DNA"/>
</dbReference>
<keyword evidence="3" id="KW-1185">Reference proteome</keyword>
<dbReference type="RefSeq" id="WP_012062798.1">
    <property type="nucleotide sequence ID" value="NC_009633.1"/>
</dbReference>
<proteinExistence type="predicted"/>
<dbReference type="OrthoDB" id="14949at2"/>
<dbReference type="SUPFAM" id="SSF47413">
    <property type="entry name" value="lambda repressor-like DNA-binding domains"/>
    <property type="match status" value="1"/>
</dbReference>
<dbReference type="SUPFAM" id="SSF51306">
    <property type="entry name" value="LexA/Signal peptidase"/>
    <property type="match status" value="1"/>
</dbReference>
<dbReference type="eggNOG" id="COG2932">
    <property type="taxonomic scope" value="Bacteria"/>
</dbReference>
<dbReference type="GO" id="GO:0003677">
    <property type="term" value="F:DNA binding"/>
    <property type="evidence" value="ECO:0007669"/>
    <property type="project" value="InterPro"/>
</dbReference>
<dbReference type="Gene3D" id="2.10.109.10">
    <property type="entry name" value="Umud Fragment, subunit A"/>
    <property type="match status" value="1"/>
</dbReference>
<dbReference type="Gene3D" id="1.10.260.40">
    <property type="entry name" value="lambda repressor-like DNA-binding domains"/>
    <property type="match status" value="1"/>
</dbReference>
<dbReference type="AlphaFoldDB" id="A6TNJ2"/>
<dbReference type="eggNOG" id="COG1396">
    <property type="taxonomic scope" value="Bacteria"/>
</dbReference>
<dbReference type="InterPro" id="IPR039418">
    <property type="entry name" value="LexA-like"/>
</dbReference>
<reference evidence="3" key="1">
    <citation type="journal article" date="2016" name="Genome Announc.">
        <title>Complete genome sequence of Alkaliphilus metalliredigens strain QYMF, an alkaliphilic and metal-reducing bacterium isolated from borax-contaminated leachate ponds.</title>
        <authorList>
            <person name="Hwang C."/>
            <person name="Copeland A."/>
            <person name="Lucas S."/>
            <person name="Lapidus A."/>
            <person name="Barry K."/>
            <person name="Detter J.C."/>
            <person name="Glavina Del Rio T."/>
            <person name="Hammon N."/>
            <person name="Israni S."/>
            <person name="Dalin E."/>
            <person name="Tice H."/>
            <person name="Pitluck S."/>
            <person name="Chertkov O."/>
            <person name="Brettin T."/>
            <person name="Bruce D."/>
            <person name="Han C."/>
            <person name="Schmutz J."/>
            <person name="Larimer F."/>
            <person name="Land M.L."/>
            <person name="Hauser L."/>
            <person name="Kyrpides N."/>
            <person name="Mikhailova N."/>
            <person name="Ye Q."/>
            <person name="Zhou J."/>
            <person name="Richardson P."/>
            <person name="Fields M.W."/>
        </authorList>
    </citation>
    <scope>NUCLEOTIDE SEQUENCE [LARGE SCALE GENOMIC DNA]</scope>
    <source>
        <strain evidence="3">QYMF</strain>
    </source>
</reference>
<dbReference type="SMART" id="SM00530">
    <property type="entry name" value="HTH_XRE"/>
    <property type="match status" value="1"/>
</dbReference>
<dbReference type="HOGENOM" id="CLU_1259633_0_0_9"/>
<dbReference type="PROSITE" id="PS50943">
    <property type="entry name" value="HTH_CROC1"/>
    <property type="match status" value="1"/>
</dbReference>
<gene>
    <name evidence="2" type="ordered locus">Amet_1581</name>
</gene>
<dbReference type="InterPro" id="IPR036286">
    <property type="entry name" value="LexA/Signal_pep-like_sf"/>
</dbReference>